<keyword evidence="6 7" id="KW-0472">Membrane</keyword>
<dbReference type="SUPFAM" id="SSF161098">
    <property type="entry name" value="MetI-like"/>
    <property type="match status" value="1"/>
</dbReference>
<evidence type="ECO:0000256" key="4">
    <source>
        <dbReference type="ARBA" id="ARBA00022692"/>
    </source>
</evidence>
<comment type="similarity">
    <text evidence="7">Belongs to the binding-protein-dependent transport system permease family.</text>
</comment>
<sequence length="295" mass="32720">MMDTDFQIVGIRNTEDQTVSRHKKWYQGKPLISALLLAVILSGCLCSHLIMTKDPGYMDLAHYNEAPGGEFLFGTDTMGRDIFSMIWYGGRISLLIGVLATLISTVLAIVFGSVSGCAPEWVDSLLMRFTEIFLSIPNLLLVILLQAVLGKASIFSISFIIGITSWPGIAKVVRTEVKQIRNSGYVIAARCMGGSFWHVLWKHLTPNFASSIMFMVVMNIRSAIIAESTLSFMGIGLPLEQISWGSMLSNADKALMTKSWWIILIPGLFLTATLMCMTNLGNYLRKSVNRKESYL</sequence>
<evidence type="ECO:0000256" key="7">
    <source>
        <dbReference type="RuleBase" id="RU363032"/>
    </source>
</evidence>
<dbReference type="Gene3D" id="1.10.3720.10">
    <property type="entry name" value="MetI-like"/>
    <property type="match status" value="1"/>
</dbReference>
<evidence type="ECO:0000259" key="8">
    <source>
        <dbReference type="PROSITE" id="PS50928"/>
    </source>
</evidence>
<keyword evidence="5 7" id="KW-1133">Transmembrane helix</keyword>
<dbReference type="Pfam" id="PF00528">
    <property type="entry name" value="BPD_transp_1"/>
    <property type="match status" value="1"/>
</dbReference>
<dbReference type="PROSITE" id="PS50928">
    <property type="entry name" value="ABC_TM1"/>
    <property type="match status" value="1"/>
</dbReference>
<evidence type="ECO:0000256" key="5">
    <source>
        <dbReference type="ARBA" id="ARBA00022989"/>
    </source>
</evidence>
<accession>A0A396AET3</accession>
<dbReference type="GO" id="GO:0055085">
    <property type="term" value="P:transmembrane transport"/>
    <property type="evidence" value="ECO:0007669"/>
    <property type="project" value="InterPro"/>
</dbReference>
<proteinExistence type="inferred from homology"/>
<dbReference type="Proteomes" id="UP000266391">
    <property type="component" value="Unassembled WGS sequence"/>
</dbReference>
<comment type="caution">
    <text evidence="9">The sequence shown here is derived from an EMBL/GenBank/DDBJ whole genome shotgun (WGS) entry which is preliminary data.</text>
</comment>
<feature type="transmembrane region" description="Helical" evidence="7">
    <location>
        <begin position="92"/>
        <end position="118"/>
    </location>
</feature>
<dbReference type="InterPro" id="IPR035906">
    <property type="entry name" value="MetI-like_sf"/>
</dbReference>
<gene>
    <name evidence="9" type="ORF">DW813_07535</name>
</gene>
<evidence type="ECO:0000256" key="6">
    <source>
        <dbReference type="ARBA" id="ARBA00023136"/>
    </source>
</evidence>
<dbReference type="CDD" id="cd06261">
    <property type="entry name" value="TM_PBP2"/>
    <property type="match status" value="1"/>
</dbReference>
<evidence type="ECO:0000313" key="10">
    <source>
        <dbReference type="Proteomes" id="UP000266391"/>
    </source>
</evidence>
<dbReference type="InterPro" id="IPR050366">
    <property type="entry name" value="BP-dependent_transpt_permease"/>
</dbReference>
<dbReference type="PANTHER" id="PTHR43386:SF1">
    <property type="entry name" value="D,D-DIPEPTIDE TRANSPORT SYSTEM PERMEASE PROTEIN DDPC-RELATED"/>
    <property type="match status" value="1"/>
</dbReference>
<protein>
    <submittedName>
        <fullName evidence="9">ABC transporter permease</fullName>
    </submittedName>
</protein>
<feature type="transmembrane region" description="Helical" evidence="7">
    <location>
        <begin position="259"/>
        <end position="281"/>
    </location>
</feature>
<evidence type="ECO:0000313" key="9">
    <source>
        <dbReference type="EMBL" id="RHD03891.1"/>
    </source>
</evidence>
<organism evidence="9 10">
    <name type="scientific">Roseburia inulinivorans</name>
    <dbReference type="NCBI Taxonomy" id="360807"/>
    <lineage>
        <taxon>Bacteria</taxon>
        <taxon>Bacillati</taxon>
        <taxon>Bacillota</taxon>
        <taxon>Clostridia</taxon>
        <taxon>Lachnospirales</taxon>
        <taxon>Lachnospiraceae</taxon>
        <taxon>Roseburia</taxon>
    </lineage>
</organism>
<dbReference type="InterPro" id="IPR000515">
    <property type="entry name" value="MetI-like"/>
</dbReference>
<comment type="subcellular location">
    <subcellularLocation>
        <location evidence="1 7">Cell membrane</location>
        <topology evidence="1 7">Multi-pass membrane protein</topology>
    </subcellularLocation>
</comment>
<name>A0A396AET3_9FIRM</name>
<keyword evidence="4 7" id="KW-0812">Transmembrane</keyword>
<keyword evidence="2 7" id="KW-0813">Transport</keyword>
<dbReference type="PANTHER" id="PTHR43386">
    <property type="entry name" value="OLIGOPEPTIDE TRANSPORT SYSTEM PERMEASE PROTEIN APPC"/>
    <property type="match status" value="1"/>
</dbReference>
<evidence type="ECO:0000256" key="2">
    <source>
        <dbReference type="ARBA" id="ARBA00022448"/>
    </source>
</evidence>
<feature type="transmembrane region" description="Helical" evidence="7">
    <location>
        <begin position="31"/>
        <end position="51"/>
    </location>
</feature>
<evidence type="ECO:0000256" key="1">
    <source>
        <dbReference type="ARBA" id="ARBA00004651"/>
    </source>
</evidence>
<dbReference type="GO" id="GO:0005886">
    <property type="term" value="C:plasma membrane"/>
    <property type="evidence" value="ECO:0007669"/>
    <property type="project" value="UniProtKB-SubCell"/>
</dbReference>
<keyword evidence="3" id="KW-1003">Cell membrane</keyword>
<reference evidence="9 10" key="1">
    <citation type="submission" date="2018-08" db="EMBL/GenBank/DDBJ databases">
        <title>A genome reference for cultivated species of the human gut microbiota.</title>
        <authorList>
            <person name="Zou Y."/>
            <person name="Xue W."/>
            <person name="Luo G."/>
        </authorList>
    </citation>
    <scope>NUCLEOTIDE SEQUENCE [LARGE SCALE GENOMIC DNA]</scope>
    <source>
        <strain evidence="9 10">AM32-8LB</strain>
    </source>
</reference>
<dbReference type="RefSeq" id="WP_118092814.1">
    <property type="nucleotide sequence ID" value="NZ_QSIQ01000009.1"/>
</dbReference>
<dbReference type="EMBL" id="QSIQ01000009">
    <property type="protein sequence ID" value="RHD03891.1"/>
    <property type="molecule type" value="Genomic_DNA"/>
</dbReference>
<dbReference type="AlphaFoldDB" id="A0A396AET3"/>
<feature type="domain" description="ABC transmembrane type-1" evidence="8">
    <location>
        <begin position="90"/>
        <end position="281"/>
    </location>
</feature>
<evidence type="ECO:0000256" key="3">
    <source>
        <dbReference type="ARBA" id="ARBA00022475"/>
    </source>
</evidence>
<feature type="transmembrane region" description="Helical" evidence="7">
    <location>
        <begin position="212"/>
        <end position="239"/>
    </location>
</feature>